<evidence type="ECO:0000313" key="3">
    <source>
        <dbReference type="Proteomes" id="UP000176998"/>
    </source>
</evidence>
<sequence>MSPLIGYIDSCGPHRRLFDLLGLLGLLGLGRGSSSRLNLVISTAPLNRSQRPRRKPDSELSLFPGTCECRRLTPSPRFPPTNSRLRRGGLGCQSGTTPIPYQLTTRPQYRL</sequence>
<dbReference type="EMBL" id="MJBS01000010">
    <property type="protein sequence ID" value="OHF02784.1"/>
    <property type="molecule type" value="Genomic_DNA"/>
</dbReference>
<dbReference type="GeneID" id="34555048"/>
<feature type="compositionally biased region" description="Polar residues" evidence="1">
    <location>
        <begin position="93"/>
        <end position="111"/>
    </location>
</feature>
<feature type="region of interest" description="Disordered" evidence="1">
    <location>
        <begin position="73"/>
        <end position="111"/>
    </location>
</feature>
<proteinExistence type="predicted"/>
<protein>
    <submittedName>
        <fullName evidence="2">Uncharacterized protein</fullName>
    </submittedName>
</protein>
<dbReference type="RefSeq" id="XP_022479922.1">
    <property type="nucleotide sequence ID" value="XM_022613538.1"/>
</dbReference>
<reference evidence="2 3" key="1">
    <citation type="submission" date="2016-09" db="EMBL/GenBank/DDBJ databases">
        <authorList>
            <person name="Capua I."/>
            <person name="De Benedictis P."/>
            <person name="Joannis T."/>
            <person name="Lombin L.H."/>
            <person name="Cattoli G."/>
        </authorList>
    </citation>
    <scope>NUCLEOTIDE SEQUENCE [LARGE SCALE GENOMIC DNA]</scope>
    <source>
        <strain evidence="2 3">IMI 309357</strain>
    </source>
</reference>
<accession>A0A1G4BMZ9</accession>
<organism evidence="2 3">
    <name type="scientific">Colletotrichum orchidophilum</name>
    <dbReference type="NCBI Taxonomy" id="1209926"/>
    <lineage>
        <taxon>Eukaryota</taxon>
        <taxon>Fungi</taxon>
        <taxon>Dikarya</taxon>
        <taxon>Ascomycota</taxon>
        <taxon>Pezizomycotina</taxon>
        <taxon>Sordariomycetes</taxon>
        <taxon>Hypocreomycetidae</taxon>
        <taxon>Glomerellales</taxon>
        <taxon>Glomerellaceae</taxon>
        <taxon>Colletotrichum</taxon>
    </lineage>
</organism>
<keyword evidence="3" id="KW-1185">Reference proteome</keyword>
<evidence type="ECO:0000256" key="1">
    <source>
        <dbReference type="SAM" id="MobiDB-lite"/>
    </source>
</evidence>
<dbReference type="AlphaFoldDB" id="A0A1G4BMZ9"/>
<dbReference type="Proteomes" id="UP000176998">
    <property type="component" value="Unassembled WGS sequence"/>
</dbReference>
<comment type="caution">
    <text evidence="2">The sequence shown here is derived from an EMBL/GenBank/DDBJ whole genome shotgun (WGS) entry which is preliminary data.</text>
</comment>
<name>A0A1G4BMZ9_9PEZI</name>
<evidence type="ECO:0000313" key="2">
    <source>
        <dbReference type="EMBL" id="OHF02784.1"/>
    </source>
</evidence>
<gene>
    <name evidence="2" type="ORF">CORC01_01885</name>
</gene>